<name>A0A8J3S790_PLARO</name>
<feature type="compositionally biased region" description="Basic and acidic residues" evidence="1">
    <location>
        <begin position="83"/>
        <end position="92"/>
    </location>
</feature>
<keyword evidence="3" id="KW-1185">Reference proteome</keyword>
<dbReference type="Proteomes" id="UP000655044">
    <property type="component" value="Unassembled WGS sequence"/>
</dbReference>
<accession>A0A8J3S790</accession>
<gene>
    <name evidence="2" type="ORF">Pro02_56600</name>
</gene>
<dbReference type="AlphaFoldDB" id="A0A8J3S790"/>
<comment type="caution">
    <text evidence="2">The sequence shown here is derived from an EMBL/GenBank/DDBJ whole genome shotgun (WGS) entry which is preliminary data.</text>
</comment>
<dbReference type="EMBL" id="BOOI01000057">
    <property type="protein sequence ID" value="GIH87252.1"/>
    <property type="molecule type" value="Genomic_DNA"/>
</dbReference>
<proteinExistence type="predicted"/>
<protein>
    <submittedName>
        <fullName evidence="2">Uncharacterized protein</fullName>
    </submittedName>
</protein>
<evidence type="ECO:0000256" key="1">
    <source>
        <dbReference type="SAM" id="MobiDB-lite"/>
    </source>
</evidence>
<sequence length="92" mass="9748">MPGAPVVLRRMPVLGGIAAADMAARQAQPQVDPEITDCETVFAAVRARGHPLDLVEVCAFAHEEPFRAKLRADNSLGRGGGLRRADLTESVG</sequence>
<evidence type="ECO:0000313" key="3">
    <source>
        <dbReference type="Proteomes" id="UP000655044"/>
    </source>
</evidence>
<evidence type="ECO:0000313" key="2">
    <source>
        <dbReference type="EMBL" id="GIH87252.1"/>
    </source>
</evidence>
<organism evidence="2 3">
    <name type="scientific">Planobispora rosea</name>
    <dbReference type="NCBI Taxonomy" id="35762"/>
    <lineage>
        <taxon>Bacteria</taxon>
        <taxon>Bacillati</taxon>
        <taxon>Actinomycetota</taxon>
        <taxon>Actinomycetes</taxon>
        <taxon>Streptosporangiales</taxon>
        <taxon>Streptosporangiaceae</taxon>
        <taxon>Planobispora</taxon>
    </lineage>
</organism>
<reference evidence="2" key="1">
    <citation type="submission" date="2021-01" db="EMBL/GenBank/DDBJ databases">
        <title>Whole genome shotgun sequence of Planobispora rosea NBRC 15558.</title>
        <authorList>
            <person name="Komaki H."/>
            <person name="Tamura T."/>
        </authorList>
    </citation>
    <scope>NUCLEOTIDE SEQUENCE</scope>
    <source>
        <strain evidence="2">NBRC 15558</strain>
    </source>
</reference>
<feature type="region of interest" description="Disordered" evidence="1">
    <location>
        <begin position="72"/>
        <end position="92"/>
    </location>
</feature>